<feature type="transmembrane region" description="Helical" evidence="6">
    <location>
        <begin position="252"/>
        <end position="269"/>
    </location>
</feature>
<evidence type="ECO:0000259" key="7">
    <source>
        <dbReference type="PROSITE" id="PS50850"/>
    </source>
</evidence>
<gene>
    <name evidence="8" type="ORF">DD902_03080</name>
</gene>
<dbReference type="PANTHER" id="PTHR23537:SF1">
    <property type="entry name" value="SUGAR TRANSPORTER"/>
    <property type="match status" value="1"/>
</dbReference>
<sequence>MREIQDLRIHGYRQLALGMIALFIVIALGRFAYTPILPFMQLDTGLDNKSVGLLATFNYLGYLIGAMLPIFYIMKNKVFDLKCYLLLNVATMLLFGVTDHFVIWSLLRLLNGISSGAVFVLASNIVLEALHLARREGIAGLLYSAVGLGLFSSSLFIFLYTDVTHWRETWIWLGSAAFILTLIIIICLRENPTLPEPASHKAHGPENVIRYSKKFYIPFAIAYFCEGAGYIITGTFLVAIVKTMPTLSEYAALSWMFVGLGAIPATVLWSMIGQRIGICLSVILAFLLQIVAVLMPIFTVNAFAIALSSMIFGATFLGLTTLFMSKSHQITFETKGNNLVAVMTLIYSVGQMIAPYISGILIERTHSYNDALIFAAAILVVGILSSLYSKRYAHPM</sequence>
<evidence type="ECO:0000256" key="1">
    <source>
        <dbReference type="ARBA" id="ARBA00004651"/>
    </source>
</evidence>
<feature type="transmembrane region" description="Helical" evidence="6">
    <location>
        <begin position="303"/>
        <end position="324"/>
    </location>
</feature>
<dbReference type="PROSITE" id="PS50850">
    <property type="entry name" value="MFS"/>
    <property type="match status" value="1"/>
</dbReference>
<proteinExistence type="predicted"/>
<evidence type="ECO:0000256" key="3">
    <source>
        <dbReference type="ARBA" id="ARBA00022692"/>
    </source>
</evidence>
<dbReference type="PANTHER" id="PTHR23537">
    <property type="match status" value="1"/>
</dbReference>
<dbReference type="Gene3D" id="1.20.1250.20">
    <property type="entry name" value="MFS general substrate transporter like domains"/>
    <property type="match status" value="2"/>
</dbReference>
<keyword evidence="2" id="KW-0813">Transport</keyword>
<feature type="transmembrane region" description="Helical" evidence="6">
    <location>
        <begin position="276"/>
        <end position="297"/>
    </location>
</feature>
<dbReference type="GO" id="GO:0005886">
    <property type="term" value="C:plasma membrane"/>
    <property type="evidence" value="ECO:0007669"/>
    <property type="project" value="UniProtKB-SubCell"/>
</dbReference>
<feature type="transmembrane region" description="Helical" evidence="6">
    <location>
        <begin position="170"/>
        <end position="188"/>
    </location>
</feature>
<dbReference type="InterPro" id="IPR036259">
    <property type="entry name" value="MFS_trans_sf"/>
</dbReference>
<feature type="transmembrane region" description="Helical" evidence="6">
    <location>
        <begin position="85"/>
        <end position="107"/>
    </location>
</feature>
<feature type="transmembrane region" description="Helical" evidence="6">
    <location>
        <begin position="336"/>
        <end position="359"/>
    </location>
</feature>
<evidence type="ECO:0000256" key="4">
    <source>
        <dbReference type="ARBA" id="ARBA00022989"/>
    </source>
</evidence>
<dbReference type="AlphaFoldDB" id="A0A317YSQ3"/>
<name>A0A317YSQ3_STAPS</name>
<dbReference type="InterPro" id="IPR020846">
    <property type="entry name" value="MFS_dom"/>
</dbReference>
<keyword evidence="4 6" id="KW-1133">Transmembrane helix</keyword>
<feature type="transmembrane region" description="Helical" evidence="6">
    <location>
        <begin position="113"/>
        <end position="133"/>
    </location>
</feature>
<feature type="transmembrane region" description="Helical" evidence="6">
    <location>
        <begin position="12"/>
        <end position="33"/>
    </location>
</feature>
<organism evidence="8 9">
    <name type="scientific">Staphylococcus pseudintermedius</name>
    <dbReference type="NCBI Taxonomy" id="283734"/>
    <lineage>
        <taxon>Bacteria</taxon>
        <taxon>Bacillati</taxon>
        <taxon>Bacillota</taxon>
        <taxon>Bacilli</taxon>
        <taxon>Bacillales</taxon>
        <taxon>Staphylococcaceae</taxon>
        <taxon>Staphylococcus</taxon>
        <taxon>Staphylococcus intermedius group</taxon>
    </lineage>
</organism>
<evidence type="ECO:0000256" key="5">
    <source>
        <dbReference type="ARBA" id="ARBA00023136"/>
    </source>
</evidence>
<dbReference type="GO" id="GO:0022857">
    <property type="term" value="F:transmembrane transporter activity"/>
    <property type="evidence" value="ECO:0007669"/>
    <property type="project" value="InterPro"/>
</dbReference>
<evidence type="ECO:0000256" key="6">
    <source>
        <dbReference type="SAM" id="Phobius"/>
    </source>
</evidence>
<keyword evidence="3 6" id="KW-0812">Transmembrane</keyword>
<dbReference type="EMBL" id="QEIT01000013">
    <property type="protein sequence ID" value="PWZ76400.1"/>
    <property type="molecule type" value="Genomic_DNA"/>
</dbReference>
<dbReference type="SUPFAM" id="SSF103473">
    <property type="entry name" value="MFS general substrate transporter"/>
    <property type="match status" value="1"/>
</dbReference>
<comment type="subcellular location">
    <subcellularLocation>
        <location evidence="1">Cell membrane</location>
        <topology evidence="1">Multi-pass membrane protein</topology>
    </subcellularLocation>
</comment>
<dbReference type="RefSeq" id="WP_103863257.1">
    <property type="nucleotide sequence ID" value="NZ_CAJERX010000002.1"/>
</dbReference>
<dbReference type="Pfam" id="PF06779">
    <property type="entry name" value="MFS_4"/>
    <property type="match status" value="1"/>
</dbReference>
<feature type="transmembrane region" description="Helical" evidence="6">
    <location>
        <begin position="140"/>
        <end position="158"/>
    </location>
</feature>
<evidence type="ECO:0000256" key="2">
    <source>
        <dbReference type="ARBA" id="ARBA00022448"/>
    </source>
</evidence>
<reference evidence="8 9" key="1">
    <citation type="journal article" date="2018" name="Vet. Microbiol.">
        <title>Clonal diversity and geographic distribution of methicillin-resistant Staphylococcus pseudintermedius from Australian animals: Discovery of novel sequence types.</title>
        <authorList>
            <person name="Worthing K.A."/>
            <person name="Abraham S."/>
            <person name="Coombs G.W."/>
            <person name="Pang S."/>
            <person name="Saputra S."/>
            <person name="Jordan D."/>
            <person name="Trott D.J."/>
            <person name="Norris J.M."/>
        </authorList>
    </citation>
    <scope>NUCLEOTIDE SEQUENCE [LARGE SCALE GENOMIC DNA]</scope>
    <source>
        <strain evidence="8 9">ST525 1</strain>
    </source>
</reference>
<feature type="transmembrane region" description="Helical" evidence="6">
    <location>
        <begin position="371"/>
        <end position="389"/>
    </location>
</feature>
<feature type="domain" description="Major facilitator superfamily (MFS) profile" evidence="7">
    <location>
        <begin position="15"/>
        <end position="394"/>
    </location>
</feature>
<accession>A0A317YSQ3</accession>
<dbReference type="Proteomes" id="UP000246800">
    <property type="component" value="Unassembled WGS sequence"/>
</dbReference>
<feature type="transmembrane region" description="Helical" evidence="6">
    <location>
        <begin position="53"/>
        <end position="73"/>
    </location>
</feature>
<dbReference type="InterPro" id="IPR010645">
    <property type="entry name" value="MFS_4"/>
</dbReference>
<keyword evidence="5 6" id="KW-0472">Membrane</keyword>
<evidence type="ECO:0000313" key="9">
    <source>
        <dbReference type="Proteomes" id="UP000246800"/>
    </source>
</evidence>
<protein>
    <submittedName>
        <fullName evidence="8">MFS transporter</fullName>
    </submittedName>
</protein>
<evidence type="ECO:0000313" key="8">
    <source>
        <dbReference type="EMBL" id="PWZ76400.1"/>
    </source>
</evidence>
<feature type="transmembrane region" description="Helical" evidence="6">
    <location>
        <begin position="215"/>
        <end position="240"/>
    </location>
</feature>
<comment type="caution">
    <text evidence="8">The sequence shown here is derived from an EMBL/GenBank/DDBJ whole genome shotgun (WGS) entry which is preliminary data.</text>
</comment>